<sequence length="89" mass="9468">MKAEPDAKSPARVSEAAWAATSFIAFAAFGARTLSHDGLLWYASLTFTAIAMPLSAALLIRSLRNGTDSWSWASVALSLVTVTLIRLLA</sequence>
<dbReference type="Proteomes" id="UP000256661">
    <property type="component" value="Unassembled WGS sequence"/>
</dbReference>
<feature type="transmembrane region" description="Helical" evidence="1">
    <location>
        <begin position="69"/>
        <end position="88"/>
    </location>
</feature>
<dbReference type="AlphaFoldDB" id="A0A3D9SLB0"/>
<dbReference type="EMBL" id="QTTT01000001">
    <property type="protein sequence ID" value="REE96699.1"/>
    <property type="molecule type" value="Genomic_DNA"/>
</dbReference>
<keyword evidence="1" id="KW-0812">Transmembrane</keyword>
<feature type="transmembrane region" description="Helical" evidence="1">
    <location>
        <begin position="16"/>
        <end position="34"/>
    </location>
</feature>
<evidence type="ECO:0000256" key="1">
    <source>
        <dbReference type="SAM" id="Phobius"/>
    </source>
</evidence>
<keyword evidence="1" id="KW-0472">Membrane</keyword>
<gene>
    <name evidence="2" type="ORF">DFJ69_2146</name>
</gene>
<reference evidence="2 3" key="1">
    <citation type="submission" date="2018-08" db="EMBL/GenBank/DDBJ databases">
        <title>Sequencing the genomes of 1000 actinobacteria strains.</title>
        <authorList>
            <person name="Klenk H.-P."/>
        </authorList>
    </citation>
    <scope>NUCLEOTIDE SEQUENCE [LARGE SCALE GENOMIC DNA]</scope>
    <source>
        <strain evidence="2 3">DSM 43927</strain>
    </source>
</reference>
<evidence type="ECO:0000313" key="2">
    <source>
        <dbReference type="EMBL" id="REE96699.1"/>
    </source>
</evidence>
<name>A0A3D9SLB0_9ACTN</name>
<proteinExistence type="predicted"/>
<dbReference type="RefSeq" id="WP_147312268.1">
    <property type="nucleotide sequence ID" value="NZ_QTTT01000001.1"/>
</dbReference>
<feature type="transmembrane region" description="Helical" evidence="1">
    <location>
        <begin position="39"/>
        <end position="63"/>
    </location>
</feature>
<organism evidence="2 3">
    <name type="scientific">Thermomonospora umbrina</name>
    <dbReference type="NCBI Taxonomy" id="111806"/>
    <lineage>
        <taxon>Bacteria</taxon>
        <taxon>Bacillati</taxon>
        <taxon>Actinomycetota</taxon>
        <taxon>Actinomycetes</taxon>
        <taxon>Streptosporangiales</taxon>
        <taxon>Thermomonosporaceae</taxon>
        <taxon>Thermomonospora</taxon>
    </lineage>
</organism>
<keyword evidence="3" id="KW-1185">Reference proteome</keyword>
<dbReference type="OrthoDB" id="9931383at2"/>
<comment type="caution">
    <text evidence="2">The sequence shown here is derived from an EMBL/GenBank/DDBJ whole genome shotgun (WGS) entry which is preliminary data.</text>
</comment>
<accession>A0A3D9SLB0</accession>
<protein>
    <submittedName>
        <fullName evidence="2">Uncharacterized protein</fullName>
    </submittedName>
</protein>
<evidence type="ECO:0000313" key="3">
    <source>
        <dbReference type="Proteomes" id="UP000256661"/>
    </source>
</evidence>
<keyword evidence="1" id="KW-1133">Transmembrane helix</keyword>